<comment type="caution">
    <text evidence="2">The sequence shown here is derived from an EMBL/GenBank/DDBJ whole genome shotgun (WGS) entry which is preliminary data.</text>
</comment>
<protein>
    <submittedName>
        <fullName evidence="2">Uncharacterized protein</fullName>
    </submittedName>
</protein>
<feature type="compositionally biased region" description="Low complexity" evidence="1">
    <location>
        <begin position="41"/>
        <end position="61"/>
    </location>
</feature>
<keyword evidence="3" id="KW-1185">Reference proteome</keyword>
<gene>
    <name evidence="2" type="ORF">Pmani_018708</name>
</gene>
<evidence type="ECO:0000256" key="1">
    <source>
        <dbReference type="SAM" id="MobiDB-lite"/>
    </source>
</evidence>
<feature type="compositionally biased region" description="Basic and acidic residues" evidence="1">
    <location>
        <begin position="1"/>
        <end position="25"/>
    </location>
</feature>
<proteinExistence type="predicted"/>
<dbReference type="EMBL" id="JAWZYT010001727">
    <property type="protein sequence ID" value="KAK4309675.1"/>
    <property type="molecule type" value="Genomic_DNA"/>
</dbReference>
<accession>A0AAE1PJ93</accession>
<reference evidence="2" key="1">
    <citation type="submission" date="2023-11" db="EMBL/GenBank/DDBJ databases">
        <title>Genome assemblies of two species of porcelain crab, Petrolisthes cinctipes and Petrolisthes manimaculis (Anomura: Porcellanidae).</title>
        <authorList>
            <person name="Angst P."/>
        </authorList>
    </citation>
    <scope>NUCLEOTIDE SEQUENCE</scope>
    <source>
        <strain evidence="2">PB745_02</strain>
        <tissue evidence="2">Gill</tissue>
    </source>
</reference>
<feature type="region of interest" description="Disordered" evidence="1">
    <location>
        <begin position="1"/>
        <end position="74"/>
    </location>
</feature>
<dbReference type="Proteomes" id="UP001292094">
    <property type="component" value="Unassembled WGS sequence"/>
</dbReference>
<evidence type="ECO:0000313" key="2">
    <source>
        <dbReference type="EMBL" id="KAK4309675.1"/>
    </source>
</evidence>
<dbReference type="AlphaFoldDB" id="A0AAE1PJ93"/>
<organism evidence="2 3">
    <name type="scientific">Petrolisthes manimaculis</name>
    <dbReference type="NCBI Taxonomy" id="1843537"/>
    <lineage>
        <taxon>Eukaryota</taxon>
        <taxon>Metazoa</taxon>
        <taxon>Ecdysozoa</taxon>
        <taxon>Arthropoda</taxon>
        <taxon>Crustacea</taxon>
        <taxon>Multicrustacea</taxon>
        <taxon>Malacostraca</taxon>
        <taxon>Eumalacostraca</taxon>
        <taxon>Eucarida</taxon>
        <taxon>Decapoda</taxon>
        <taxon>Pleocyemata</taxon>
        <taxon>Anomura</taxon>
        <taxon>Galatheoidea</taxon>
        <taxon>Porcellanidae</taxon>
        <taxon>Petrolisthes</taxon>
    </lineage>
</organism>
<evidence type="ECO:0000313" key="3">
    <source>
        <dbReference type="Proteomes" id="UP001292094"/>
    </source>
</evidence>
<name>A0AAE1PJ93_9EUCA</name>
<sequence length="74" mass="8162">MECKGESAGRRRRQESLRHPRDGITTHDTPPSPHPRHASPTHDTFTPPTHSPTPSQLQPLIPSLPPSLTPFLTA</sequence>